<gene>
    <name evidence="1" type="ORF">C7437_1011030</name>
</gene>
<keyword evidence="2" id="KW-1185">Reference proteome</keyword>
<accession>A0A2W7MMZ2</accession>
<dbReference type="AlphaFoldDB" id="A0A2W7MMZ2"/>
<sequence length="84" mass="9734">MVKYRKKPVVIEAIEWDGTNWQDLHDWGCKSAQTQDDELWIPTLEGIMKASIGDWIIKGIKGEFYPCKPDIFKASYEIVTNDND</sequence>
<protein>
    <recommendedName>
        <fullName evidence="3">Phage protein</fullName>
    </recommendedName>
</protein>
<evidence type="ECO:0008006" key="3">
    <source>
        <dbReference type="Google" id="ProtNLM"/>
    </source>
</evidence>
<evidence type="ECO:0000313" key="2">
    <source>
        <dbReference type="Proteomes" id="UP000248646"/>
    </source>
</evidence>
<proteinExistence type="predicted"/>
<evidence type="ECO:0000313" key="1">
    <source>
        <dbReference type="EMBL" id="PZX07908.1"/>
    </source>
</evidence>
<dbReference type="Proteomes" id="UP000248646">
    <property type="component" value="Unassembled WGS sequence"/>
</dbReference>
<name>A0A2W7MMZ2_9BACI</name>
<reference evidence="1 2" key="1">
    <citation type="submission" date="2018-06" db="EMBL/GenBank/DDBJ databases">
        <title>Genomic Encyclopedia of Type Strains, Phase IV (KMG-IV): sequencing the most valuable type-strain genomes for metagenomic binning, comparative biology and taxonomic classification.</title>
        <authorList>
            <person name="Goeker M."/>
        </authorList>
    </citation>
    <scope>NUCLEOTIDE SEQUENCE [LARGE SCALE GENOMIC DNA]</scope>
    <source>
        <strain evidence="1 2">DSM 5</strain>
    </source>
</reference>
<dbReference type="EMBL" id="QKZI01000001">
    <property type="protein sequence ID" value="PZX07908.1"/>
    <property type="molecule type" value="Genomic_DNA"/>
</dbReference>
<organism evidence="1 2">
    <name type="scientific">Psychrobacillus insolitus</name>
    <dbReference type="NCBI Taxonomy" id="1461"/>
    <lineage>
        <taxon>Bacteria</taxon>
        <taxon>Bacillati</taxon>
        <taxon>Bacillota</taxon>
        <taxon>Bacilli</taxon>
        <taxon>Bacillales</taxon>
        <taxon>Bacillaceae</taxon>
        <taxon>Psychrobacillus</taxon>
    </lineage>
</organism>
<dbReference type="RefSeq" id="WP_111438518.1">
    <property type="nucleotide sequence ID" value="NZ_QKZI01000001.1"/>
</dbReference>
<dbReference type="OrthoDB" id="121684at2"/>
<comment type="caution">
    <text evidence="1">The sequence shown here is derived from an EMBL/GenBank/DDBJ whole genome shotgun (WGS) entry which is preliminary data.</text>
</comment>